<reference evidence="2 3" key="1">
    <citation type="submission" date="2012-06" db="EMBL/GenBank/DDBJ databases">
        <title>Draft Genome Sequence of Lactobacillus hominis Strain CRBIP 24.179T, isolated from human intestine.</title>
        <authorList>
            <person name="Cousin S."/>
            <person name="Ma L."/>
            <person name="Bizet C."/>
            <person name="Loux V."/>
            <person name="Bouchier C."/>
            <person name="Clermont D."/>
            <person name="Creno S."/>
        </authorList>
    </citation>
    <scope>NUCLEOTIDE SEQUENCE [LARGE SCALE GENOMIC DNA]</scope>
    <source>
        <strain evidence="3">CRBIP 24.179T</strain>
    </source>
</reference>
<comment type="caution">
    <text evidence="2">The sequence shown here is derived from an EMBL/GenBank/DDBJ whole genome shotgun (WGS) entry which is preliminary data.</text>
</comment>
<proteinExistence type="predicted"/>
<keyword evidence="1" id="KW-0472">Membrane</keyword>
<dbReference type="EMBL" id="CAKE01000002">
    <property type="protein sequence ID" value="CCI81431.1"/>
    <property type="molecule type" value="Genomic_DNA"/>
</dbReference>
<dbReference type="InterPro" id="IPR010315">
    <property type="entry name" value="DUF915_hydro-like"/>
</dbReference>
<dbReference type="STRING" id="1423758.FC41_GL000485"/>
<protein>
    <submittedName>
        <fullName evidence="2">Alpha/beta hydrolase superfamily protein</fullName>
    </submittedName>
</protein>
<accession>I7JUJ7</accession>
<dbReference type="RefSeq" id="WP_008470183.1">
    <property type="nucleotide sequence ID" value="NZ_AYZP01000010.1"/>
</dbReference>
<keyword evidence="3" id="KW-1185">Reference proteome</keyword>
<dbReference type="Gene3D" id="3.40.50.1820">
    <property type="entry name" value="alpha/beta hydrolase"/>
    <property type="match status" value="1"/>
</dbReference>
<dbReference type="GeneID" id="82846702"/>
<keyword evidence="2" id="KW-0378">Hydrolase</keyword>
<dbReference type="OrthoDB" id="503948at2"/>
<dbReference type="SUPFAM" id="SSF53474">
    <property type="entry name" value="alpha/beta-Hydrolases"/>
    <property type="match status" value="1"/>
</dbReference>
<evidence type="ECO:0000313" key="2">
    <source>
        <dbReference type="EMBL" id="CCI81431.1"/>
    </source>
</evidence>
<organism evidence="2 3">
    <name type="scientific">Lactobacillus hominis DSM 23910 = CRBIP 24.179</name>
    <dbReference type="NCBI Taxonomy" id="1423758"/>
    <lineage>
        <taxon>Bacteria</taxon>
        <taxon>Bacillati</taxon>
        <taxon>Bacillota</taxon>
        <taxon>Bacilli</taxon>
        <taxon>Lactobacillales</taxon>
        <taxon>Lactobacillaceae</taxon>
        <taxon>Lactobacillus</taxon>
    </lineage>
</organism>
<name>I7JUJ7_9LACO</name>
<dbReference type="AlphaFoldDB" id="I7JUJ7"/>
<sequence>MFFKQKKYAEKIDKHRKKSKDEKEPSLFSSVTLGLLATFTATQWMLHLHKRKIADSSKRQAKQGDFEQVPIIYIHGFRGGDYTTNVMIRQTTKLKKNNNYLKVTVDVFGNFKLEGTWTGDEHPLVQLVFEQKIIGIYAICYLLRMSLSFLSKRYNFHHYNAVSHSLGAPCTVKTEMHTSLWKKFPRLNKCALIAGPFDGVMYLGDIPNVNRLSERGRPVLMSYSYMGMLLSRRRFNPNISVLNIYGNTLDETNTDRFISVVSAKSIRYILAPVARFYQEVEFRGKDAEHSMLHDNLMVIDTINKFLGLEKNS</sequence>
<keyword evidence="1" id="KW-0812">Transmembrane</keyword>
<dbReference type="Proteomes" id="UP000009320">
    <property type="component" value="Unassembled WGS sequence"/>
</dbReference>
<evidence type="ECO:0000313" key="3">
    <source>
        <dbReference type="Proteomes" id="UP000009320"/>
    </source>
</evidence>
<keyword evidence="1" id="KW-1133">Transmembrane helix</keyword>
<gene>
    <name evidence="2" type="ORF">BN55_07680</name>
</gene>
<dbReference type="eggNOG" id="COG4814">
    <property type="taxonomic scope" value="Bacteria"/>
</dbReference>
<dbReference type="GO" id="GO:0016787">
    <property type="term" value="F:hydrolase activity"/>
    <property type="evidence" value="ECO:0007669"/>
    <property type="project" value="UniProtKB-KW"/>
</dbReference>
<feature type="transmembrane region" description="Helical" evidence="1">
    <location>
        <begin position="26"/>
        <end position="46"/>
    </location>
</feature>
<dbReference type="PATRIC" id="fig|1423758.3.peg.491"/>
<dbReference type="InterPro" id="IPR029058">
    <property type="entry name" value="AB_hydrolase_fold"/>
</dbReference>
<dbReference type="Pfam" id="PF06028">
    <property type="entry name" value="DUF915"/>
    <property type="match status" value="1"/>
</dbReference>
<evidence type="ECO:0000256" key="1">
    <source>
        <dbReference type="SAM" id="Phobius"/>
    </source>
</evidence>